<evidence type="ECO:0000259" key="2">
    <source>
        <dbReference type="Pfam" id="PF00496"/>
    </source>
</evidence>
<dbReference type="CDD" id="cd08506">
    <property type="entry name" value="PBP2_clavulanate_OppA2"/>
    <property type="match status" value="1"/>
</dbReference>
<dbReference type="InterPro" id="IPR039424">
    <property type="entry name" value="SBP_5"/>
</dbReference>
<protein>
    <submittedName>
        <fullName evidence="3">ABC transporter substrate-binding protein</fullName>
    </submittedName>
</protein>
<reference evidence="3 4" key="1">
    <citation type="journal article" date="2019" name="Int. J. Syst. Evol. Microbiol.">
        <title>The Global Catalogue of Microorganisms (GCM) 10K type strain sequencing project: providing services to taxonomists for standard genome sequencing and annotation.</title>
        <authorList>
            <consortium name="The Broad Institute Genomics Platform"/>
            <consortium name="The Broad Institute Genome Sequencing Center for Infectious Disease"/>
            <person name="Wu L."/>
            <person name="Ma J."/>
        </authorList>
    </citation>
    <scope>NUCLEOTIDE SEQUENCE [LARGE SCALE GENOMIC DNA]</scope>
    <source>
        <strain evidence="3 4">JCM 15478</strain>
    </source>
</reference>
<proteinExistence type="predicted"/>
<comment type="caution">
    <text evidence="3">The sequence shown here is derived from an EMBL/GenBank/DDBJ whole genome shotgun (WGS) entry which is preliminary data.</text>
</comment>
<dbReference type="InterPro" id="IPR030678">
    <property type="entry name" value="Peptide/Ni-bd"/>
</dbReference>
<dbReference type="Proteomes" id="UP001500016">
    <property type="component" value="Unassembled WGS sequence"/>
</dbReference>
<organism evidence="3 4">
    <name type="scientific">Streptomyces albiaxialis</name>
    <dbReference type="NCBI Taxonomy" id="329523"/>
    <lineage>
        <taxon>Bacteria</taxon>
        <taxon>Bacillati</taxon>
        <taxon>Actinomycetota</taxon>
        <taxon>Actinomycetes</taxon>
        <taxon>Kitasatosporales</taxon>
        <taxon>Streptomycetaceae</taxon>
        <taxon>Streptomyces</taxon>
    </lineage>
</organism>
<feature type="region of interest" description="Disordered" evidence="1">
    <location>
        <begin position="1"/>
        <end position="23"/>
    </location>
</feature>
<dbReference type="EMBL" id="BAAAPE010000007">
    <property type="protein sequence ID" value="GAA2072622.1"/>
    <property type="molecule type" value="Genomic_DNA"/>
</dbReference>
<dbReference type="PIRSF" id="PIRSF002741">
    <property type="entry name" value="MppA"/>
    <property type="match status" value="1"/>
</dbReference>
<dbReference type="SUPFAM" id="SSF53850">
    <property type="entry name" value="Periplasmic binding protein-like II"/>
    <property type="match status" value="1"/>
</dbReference>
<keyword evidence="4" id="KW-1185">Reference proteome</keyword>
<evidence type="ECO:0000313" key="4">
    <source>
        <dbReference type="Proteomes" id="UP001500016"/>
    </source>
</evidence>
<name>A0ABN2VTW0_9ACTN</name>
<evidence type="ECO:0000313" key="3">
    <source>
        <dbReference type="EMBL" id="GAA2072622.1"/>
    </source>
</evidence>
<accession>A0ABN2VTW0</accession>
<feature type="domain" description="Solute-binding protein family 5" evidence="2">
    <location>
        <begin position="152"/>
        <end position="546"/>
    </location>
</feature>
<dbReference type="PANTHER" id="PTHR30290">
    <property type="entry name" value="PERIPLASMIC BINDING COMPONENT OF ABC TRANSPORTER"/>
    <property type="match status" value="1"/>
</dbReference>
<dbReference type="Gene3D" id="3.10.105.10">
    <property type="entry name" value="Dipeptide-binding Protein, Domain 3"/>
    <property type="match status" value="1"/>
</dbReference>
<evidence type="ECO:0000256" key="1">
    <source>
        <dbReference type="SAM" id="MobiDB-lite"/>
    </source>
</evidence>
<dbReference type="InterPro" id="IPR000914">
    <property type="entry name" value="SBP_5_dom"/>
</dbReference>
<gene>
    <name evidence="3" type="ORF">GCM10009801_25340</name>
</gene>
<dbReference type="Pfam" id="PF00496">
    <property type="entry name" value="SBP_bac_5"/>
    <property type="match status" value="1"/>
</dbReference>
<sequence>MTAARHDRVVGGAATPDGISQAATDNRQAGAEITMSRASIKPARAAFAALAAGALFLTGCSSGGGGSDEGSDTKAKKQGEDVAYSFGDEKASTGPAAQVKGAKEGGTIKLLQRDSFAHLDPGQIYVSDEGALAKLIHRGLTTYKKVSDNKYEVVGDLATDSGKKSDGGKTWTYKLKDGIKFEDGSPITSKDFRHTIERKFASFMTEGPTFIESWMTGKGSVESRKELPDGPYKGKHLPKSMLETPDDKTIVFHFKEPQGELPYALAMAGYAVVSEKADTKQKYDKKPLTSGPYKIASFKSGKSMKLVRNKEWDPKTDPMRNQYPDGFDIQFGVSFEDSTKRLMSDAGENKTATSLTNSVDASSMQKVRTDPEVKKRSISGFQSYVSYLNINTDRIKNKKVRQAIAYAMPSQSIVTAFGGAGGGELAGNYISPTLVGHKPTDPFGKLKKPQGDVAKAKKLLKESGKKGMKLTFAYQNAPEWQNFSVAAADNLKKAGFNVQRKDVIADTYYDQIGKVKDNNYDIYHNSWGADWPSASTVIPNLFEGRQVQDGAANYSHLKNPKWDKEMDRIRAITNPNEAAGEWQKLADKILKEDTPSIPMHYYKTIQLFGSNIGGAYFDETLHDISPNSLYVKK</sequence>
<dbReference type="PANTHER" id="PTHR30290:SF83">
    <property type="entry name" value="ABC TRANSPORTER SUBSTRATE-BINDING PROTEIN"/>
    <property type="match status" value="1"/>
</dbReference>
<dbReference type="Gene3D" id="3.40.190.10">
    <property type="entry name" value="Periplasmic binding protein-like II"/>
    <property type="match status" value="1"/>
</dbReference>